<accession>A0A9D1I4R6</accession>
<dbReference type="InterPro" id="IPR006699">
    <property type="entry name" value="GlpP"/>
</dbReference>
<dbReference type="Pfam" id="PF04309">
    <property type="entry name" value="G3P_antiterm"/>
    <property type="match status" value="1"/>
</dbReference>
<dbReference type="PANTHER" id="PTHR35787:SF1">
    <property type="entry name" value="GLYCEROL UPTAKE OPERON ANTITERMINATOR REGULATORY PROTEIN"/>
    <property type="match status" value="1"/>
</dbReference>
<comment type="caution">
    <text evidence="1">The sequence shown here is derived from an EMBL/GenBank/DDBJ whole genome shotgun (WGS) entry which is preliminary data.</text>
</comment>
<dbReference type="Proteomes" id="UP000824091">
    <property type="component" value="Unassembled WGS sequence"/>
</dbReference>
<name>A0A9D1I4R6_9FIRM</name>
<organism evidence="1 2">
    <name type="scientific">Candidatus Fimisoma avicola</name>
    <dbReference type="NCBI Taxonomy" id="2840826"/>
    <lineage>
        <taxon>Bacteria</taxon>
        <taxon>Bacillati</taxon>
        <taxon>Bacillota</taxon>
        <taxon>Clostridia</taxon>
        <taxon>Eubacteriales</taxon>
        <taxon>Candidatus Fimisoma</taxon>
    </lineage>
</organism>
<protein>
    <submittedName>
        <fullName evidence="1">Glycerol-3-phosphate responsive antiterminator</fullName>
    </submittedName>
</protein>
<dbReference type="Gene3D" id="3.20.20.70">
    <property type="entry name" value="Aldolase class I"/>
    <property type="match status" value="1"/>
</dbReference>
<dbReference type="AlphaFoldDB" id="A0A9D1I4R6"/>
<dbReference type="InterPro" id="IPR013785">
    <property type="entry name" value="Aldolase_TIM"/>
</dbReference>
<evidence type="ECO:0000313" key="2">
    <source>
        <dbReference type="Proteomes" id="UP000824091"/>
    </source>
</evidence>
<dbReference type="EMBL" id="DVMO01000032">
    <property type="protein sequence ID" value="HIU27123.1"/>
    <property type="molecule type" value="Genomic_DNA"/>
</dbReference>
<gene>
    <name evidence="1" type="ORF">IAD16_01920</name>
</gene>
<dbReference type="PIRSF" id="PIRSF016897">
    <property type="entry name" value="GlpP"/>
    <property type="match status" value="1"/>
</dbReference>
<reference evidence="1" key="2">
    <citation type="journal article" date="2021" name="PeerJ">
        <title>Extensive microbial diversity within the chicken gut microbiome revealed by metagenomics and culture.</title>
        <authorList>
            <person name="Gilroy R."/>
            <person name="Ravi A."/>
            <person name="Getino M."/>
            <person name="Pursley I."/>
            <person name="Horton D.L."/>
            <person name="Alikhan N.F."/>
            <person name="Baker D."/>
            <person name="Gharbi K."/>
            <person name="Hall N."/>
            <person name="Watson M."/>
            <person name="Adriaenssens E.M."/>
            <person name="Foster-Nyarko E."/>
            <person name="Jarju S."/>
            <person name="Secka A."/>
            <person name="Antonio M."/>
            <person name="Oren A."/>
            <person name="Chaudhuri R.R."/>
            <person name="La Ragione R."/>
            <person name="Hildebrand F."/>
            <person name="Pallen M.J."/>
        </authorList>
    </citation>
    <scope>NUCLEOTIDE SEQUENCE</scope>
    <source>
        <strain evidence="1">11300</strain>
    </source>
</reference>
<evidence type="ECO:0000313" key="1">
    <source>
        <dbReference type="EMBL" id="HIU27123.1"/>
    </source>
</evidence>
<reference evidence="1" key="1">
    <citation type="submission" date="2020-10" db="EMBL/GenBank/DDBJ databases">
        <authorList>
            <person name="Gilroy R."/>
        </authorList>
    </citation>
    <scope>NUCLEOTIDE SEQUENCE</scope>
    <source>
        <strain evidence="1">11300</strain>
    </source>
</reference>
<sequence>MSVFGNRKVAAAVRTKEDFEIALLSRVDVIFLLYSSILTMKAYVEKCHKAGKIIFIHMDFAEGIGKDRAGLELLKRMGVDGILTTKTNMIRPAKDLGLITVQRFFIVDSHSVDTAVESIRIAKPDVVEIMPGVLSKKIKEFAQKISTDILAGGLVEFPWEVDDAISAGAAAVSTADRDLWDYR</sequence>
<dbReference type="PANTHER" id="PTHR35787">
    <property type="entry name" value="GLYCEROL UPTAKE OPERON ANTITERMINATOR REGULATORY PROTEIN"/>
    <property type="match status" value="1"/>
</dbReference>
<proteinExistence type="predicted"/>
<dbReference type="GO" id="GO:0006355">
    <property type="term" value="P:regulation of DNA-templated transcription"/>
    <property type="evidence" value="ECO:0007669"/>
    <property type="project" value="InterPro"/>
</dbReference>
<dbReference type="SUPFAM" id="SSF110391">
    <property type="entry name" value="GlpP-like"/>
    <property type="match status" value="1"/>
</dbReference>
<dbReference type="GO" id="GO:0006071">
    <property type="term" value="P:glycerol metabolic process"/>
    <property type="evidence" value="ECO:0007669"/>
    <property type="project" value="InterPro"/>
</dbReference>